<name>A0A0A1U8P7_ENTIV</name>
<reference evidence="5 6" key="1">
    <citation type="submission" date="2012-10" db="EMBL/GenBank/DDBJ databases">
        <authorList>
            <person name="Zafar N."/>
            <person name="Inman J."/>
            <person name="Hall N."/>
            <person name="Lorenzi H."/>
            <person name="Caler E."/>
        </authorList>
    </citation>
    <scope>NUCLEOTIDE SEQUENCE [LARGE SCALE GENOMIC DNA]</scope>
    <source>
        <strain evidence="5 6">IP1</strain>
    </source>
</reference>
<comment type="subcellular location">
    <subcellularLocation>
        <location evidence="1">Nucleus</location>
    </subcellularLocation>
</comment>
<dbReference type="EMBL" id="KB206756">
    <property type="protein sequence ID" value="ELP88358.1"/>
    <property type="molecule type" value="Genomic_DNA"/>
</dbReference>
<evidence type="ECO:0000256" key="2">
    <source>
        <dbReference type="ARBA" id="ARBA00023242"/>
    </source>
</evidence>
<evidence type="ECO:0000313" key="5">
    <source>
        <dbReference type="EMBL" id="ELP88358.1"/>
    </source>
</evidence>
<evidence type="ECO:0000313" key="6">
    <source>
        <dbReference type="Proteomes" id="UP000014680"/>
    </source>
</evidence>
<dbReference type="GeneID" id="14887334"/>
<dbReference type="OrthoDB" id="10266128at2759"/>
<dbReference type="RefSeq" id="XP_004255129.1">
    <property type="nucleotide sequence ID" value="XM_004255081.1"/>
</dbReference>
<dbReference type="GO" id="GO:0005634">
    <property type="term" value="C:nucleus"/>
    <property type="evidence" value="ECO:0007669"/>
    <property type="project" value="UniProtKB-SubCell"/>
</dbReference>
<evidence type="ECO:0000259" key="4">
    <source>
        <dbReference type="Pfam" id="PF08701"/>
    </source>
</evidence>
<dbReference type="Pfam" id="PF08701">
    <property type="entry name" value="GN3L_Grn1"/>
    <property type="match status" value="1"/>
</dbReference>
<evidence type="ECO:0000256" key="1">
    <source>
        <dbReference type="ARBA" id="ARBA00004123"/>
    </source>
</evidence>
<protein>
    <recommendedName>
        <fullName evidence="4">Guanine nucleotide-binding protein-like 3 N-terminal domain-containing protein</fullName>
    </recommendedName>
</protein>
<feature type="domain" description="Guanine nucleotide-binding protein-like 3 N-terminal" evidence="4">
    <location>
        <begin position="14"/>
        <end position="86"/>
    </location>
</feature>
<dbReference type="KEGG" id="eiv:EIN_227910"/>
<sequence length="102" mass="11750">MPKIKPKNHHQKLSKKHSIEKKIGQHNQKMRRLAKKFPEIRRKIKTDPGVPHLCALKEQLVEKYENALKRKVEAKEQAREAAKAKKLAAKGVTPATNNTEKK</sequence>
<keyword evidence="2" id="KW-0539">Nucleus</keyword>
<feature type="region of interest" description="Disordered" evidence="3">
    <location>
        <begin position="82"/>
        <end position="102"/>
    </location>
</feature>
<dbReference type="VEuPathDB" id="AmoebaDB:EIN_227910"/>
<organism evidence="5 6">
    <name type="scientific">Entamoeba invadens IP1</name>
    <dbReference type="NCBI Taxonomy" id="370355"/>
    <lineage>
        <taxon>Eukaryota</taxon>
        <taxon>Amoebozoa</taxon>
        <taxon>Evosea</taxon>
        <taxon>Archamoebae</taxon>
        <taxon>Mastigamoebida</taxon>
        <taxon>Entamoebidae</taxon>
        <taxon>Entamoeba</taxon>
    </lineage>
</organism>
<accession>A0A0A1U8P7</accession>
<proteinExistence type="predicted"/>
<evidence type="ECO:0000256" key="3">
    <source>
        <dbReference type="SAM" id="MobiDB-lite"/>
    </source>
</evidence>
<keyword evidence="6" id="KW-1185">Reference proteome</keyword>
<dbReference type="Proteomes" id="UP000014680">
    <property type="component" value="Unassembled WGS sequence"/>
</dbReference>
<dbReference type="InterPro" id="IPR014813">
    <property type="entry name" value="Gnl3_N_dom"/>
</dbReference>
<dbReference type="AlphaFoldDB" id="A0A0A1U8P7"/>
<gene>
    <name evidence="5" type="ORF">EIN_227910</name>
</gene>